<feature type="region of interest" description="Disordered" evidence="3">
    <location>
        <begin position="1"/>
        <end position="84"/>
    </location>
</feature>
<dbReference type="OrthoDB" id="332390at2759"/>
<name>A0A0B1TAP9_OESDE</name>
<protein>
    <submittedName>
        <fullName evidence="5">Bromodomain protein</fullName>
    </submittedName>
</protein>
<dbReference type="InterPro" id="IPR047171">
    <property type="entry name" value="BAZ1A"/>
</dbReference>
<dbReference type="GO" id="GO:0008623">
    <property type="term" value="C:CHRAC"/>
    <property type="evidence" value="ECO:0007669"/>
    <property type="project" value="TreeGrafter"/>
</dbReference>
<dbReference type="GO" id="GO:0006338">
    <property type="term" value="P:chromatin remodeling"/>
    <property type="evidence" value="ECO:0007669"/>
    <property type="project" value="InterPro"/>
</dbReference>
<dbReference type="GO" id="GO:0006355">
    <property type="term" value="P:regulation of DNA-templated transcription"/>
    <property type="evidence" value="ECO:0007669"/>
    <property type="project" value="TreeGrafter"/>
</dbReference>
<dbReference type="Proteomes" id="UP000053660">
    <property type="component" value="Unassembled WGS sequence"/>
</dbReference>
<keyword evidence="1 2" id="KW-0103">Bromodomain</keyword>
<keyword evidence="6" id="KW-1185">Reference proteome</keyword>
<dbReference type="SUPFAM" id="SSF47370">
    <property type="entry name" value="Bromodomain"/>
    <property type="match status" value="1"/>
</dbReference>
<dbReference type="Pfam" id="PF00439">
    <property type="entry name" value="Bromodomain"/>
    <property type="match status" value="1"/>
</dbReference>
<dbReference type="EMBL" id="KN551068">
    <property type="protein sequence ID" value="KHJ92892.1"/>
    <property type="molecule type" value="Genomic_DNA"/>
</dbReference>
<dbReference type="PANTHER" id="PTHR46510:SF1">
    <property type="entry name" value="BROMODOMAIN ADJACENT TO ZINC FINGER DOMAIN PROTEIN 1A"/>
    <property type="match status" value="1"/>
</dbReference>
<reference evidence="5 6" key="1">
    <citation type="submission" date="2014-03" db="EMBL/GenBank/DDBJ databases">
        <title>Draft genome of the hookworm Oesophagostomum dentatum.</title>
        <authorList>
            <person name="Mitreva M."/>
        </authorList>
    </citation>
    <scope>NUCLEOTIDE SEQUENCE [LARGE SCALE GENOMIC DNA]</scope>
    <source>
        <strain evidence="5 6">OD-Hann</strain>
    </source>
</reference>
<evidence type="ECO:0000313" key="6">
    <source>
        <dbReference type="Proteomes" id="UP000053660"/>
    </source>
</evidence>
<evidence type="ECO:0000256" key="1">
    <source>
        <dbReference type="ARBA" id="ARBA00023117"/>
    </source>
</evidence>
<evidence type="ECO:0000256" key="3">
    <source>
        <dbReference type="SAM" id="MobiDB-lite"/>
    </source>
</evidence>
<dbReference type="SMART" id="SM00297">
    <property type="entry name" value="BROMO"/>
    <property type="match status" value="1"/>
</dbReference>
<feature type="domain" description="Bromo" evidence="4">
    <location>
        <begin position="152"/>
        <end position="222"/>
    </location>
</feature>
<feature type="compositionally biased region" description="Acidic residues" evidence="3">
    <location>
        <begin position="1"/>
        <end position="13"/>
    </location>
</feature>
<dbReference type="GO" id="GO:0045740">
    <property type="term" value="P:positive regulation of DNA replication"/>
    <property type="evidence" value="ECO:0007669"/>
    <property type="project" value="TreeGrafter"/>
</dbReference>
<evidence type="ECO:0000313" key="5">
    <source>
        <dbReference type="EMBL" id="KHJ92892.1"/>
    </source>
</evidence>
<dbReference type="Gene3D" id="1.20.920.10">
    <property type="entry name" value="Bromodomain-like"/>
    <property type="match status" value="1"/>
</dbReference>
<gene>
    <name evidence="5" type="ORF">OESDEN_07209</name>
</gene>
<organism evidence="5 6">
    <name type="scientific">Oesophagostomum dentatum</name>
    <name type="common">Nodular worm</name>
    <dbReference type="NCBI Taxonomy" id="61180"/>
    <lineage>
        <taxon>Eukaryota</taxon>
        <taxon>Metazoa</taxon>
        <taxon>Ecdysozoa</taxon>
        <taxon>Nematoda</taxon>
        <taxon>Chromadorea</taxon>
        <taxon>Rhabditida</taxon>
        <taxon>Rhabditina</taxon>
        <taxon>Rhabditomorpha</taxon>
        <taxon>Strongyloidea</taxon>
        <taxon>Strongylidae</taxon>
        <taxon>Oesophagostomum</taxon>
    </lineage>
</organism>
<dbReference type="AlphaFoldDB" id="A0A0B1TAP9"/>
<dbReference type="PANTHER" id="PTHR46510">
    <property type="entry name" value="BROMODOMAIN ADJACENT TO ZINC FINGER DOMAIN PROTEIN 1A"/>
    <property type="match status" value="1"/>
</dbReference>
<dbReference type="PROSITE" id="PS00633">
    <property type="entry name" value="BROMODOMAIN_1"/>
    <property type="match status" value="1"/>
</dbReference>
<dbReference type="GO" id="GO:0000228">
    <property type="term" value="C:nuclear chromosome"/>
    <property type="evidence" value="ECO:0007669"/>
    <property type="project" value="TreeGrafter"/>
</dbReference>
<evidence type="ECO:0000259" key="4">
    <source>
        <dbReference type="PROSITE" id="PS50014"/>
    </source>
</evidence>
<accession>A0A0B1TAP9</accession>
<evidence type="ECO:0000256" key="2">
    <source>
        <dbReference type="PROSITE-ProRule" id="PRU00035"/>
    </source>
</evidence>
<dbReference type="InterPro" id="IPR018359">
    <property type="entry name" value="Bromodomain_CS"/>
</dbReference>
<dbReference type="GO" id="GO:0003677">
    <property type="term" value="F:DNA binding"/>
    <property type="evidence" value="ECO:0007669"/>
    <property type="project" value="TreeGrafter"/>
</dbReference>
<dbReference type="PROSITE" id="PS50014">
    <property type="entry name" value="BROMODOMAIN_2"/>
    <property type="match status" value="1"/>
</dbReference>
<proteinExistence type="predicted"/>
<dbReference type="GO" id="GO:0031445">
    <property type="term" value="P:regulation of heterochromatin formation"/>
    <property type="evidence" value="ECO:0007669"/>
    <property type="project" value="TreeGrafter"/>
</dbReference>
<sequence length="247" mass="28945">MLHEQEEVEDEHVGDENSLNSSMEDDFSRTNGHSVNNNVFRTSSGRTVRRVQYDDGGSTPEVESSPRPLKSSKRQSSRSNGFLNADYVDGDDLDYDSESSMISKVKRKRKCTPEMDEYTESPLRNFAPVLRDSDLASRAKIEELEKLIREAMREPYAWPFLEPVDKREVPDYYNVITRPMDLRTMINKIKQHVYDTPEEVRSDAYLIIANCKEYNEEGSEIYDCAEQLEDFFQDRFQIYFEDKKKKR</sequence>
<dbReference type="InterPro" id="IPR036427">
    <property type="entry name" value="Bromodomain-like_sf"/>
</dbReference>
<dbReference type="InterPro" id="IPR001487">
    <property type="entry name" value="Bromodomain"/>
</dbReference>
<feature type="compositionally biased region" description="Polar residues" evidence="3">
    <location>
        <begin position="29"/>
        <end position="46"/>
    </location>
</feature>
<dbReference type="PRINTS" id="PR00503">
    <property type="entry name" value="BROMODOMAIN"/>
</dbReference>